<accession>A0AAD6B891</accession>
<proteinExistence type="predicted"/>
<name>A0AAD6B891_9TELE</name>
<evidence type="ECO:0000313" key="2">
    <source>
        <dbReference type="EMBL" id="KAJ4938633.1"/>
    </source>
</evidence>
<reference evidence="2" key="1">
    <citation type="submission" date="2022-11" db="EMBL/GenBank/DDBJ databases">
        <title>Chromosome-level genome of Pogonophryne albipinna.</title>
        <authorList>
            <person name="Jo E."/>
        </authorList>
    </citation>
    <scope>NUCLEOTIDE SEQUENCE</scope>
    <source>
        <strain evidence="2">SGF0006</strain>
        <tissue evidence="2">Muscle</tissue>
    </source>
</reference>
<evidence type="ECO:0000256" key="1">
    <source>
        <dbReference type="SAM" id="MobiDB-lite"/>
    </source>
</evidence>
<comment type="caution">
    <text evidence="2">The sequence shown here is derived from an EMBL/GenBank/DDBJ whole genome shotgun (WGS) entry which is preliminary data.</text>
</comment>
<keyword evidence="3" id="KW-1185">Reference proteome</keyword>
<feature type="compositionally biased region" description="Basic and acidic residues" evidence="1">
    <location>
        <begin position="20"/>
        <end position="30"/>
    </location>
</feature>
<evidence type="ECO:0000313" key="3">
    <source>
        <dbReference type="Proteomes" id="UP001219934"/>
    </source>
</evidence>
<protein>
    <submittedName>
        <fullName evidence="2">Uncharacterized protein</fullName>
    </submittedName>
</protein>
<dbReference type="Proteomes" id="UP001219934">
    <property type="component" value="Unassembled WGS sequence"/>
</dbReference>
<organism evidence="2 3">
    <name type="scientific">Pogonophryne albipinna</name>
    <dbReference type="NCBI Taxonomy" id="1090488"/>
    <lineage>
        <taxon>Eukaryota</taxon>
        <taxon>Metazoa</taxon>
        <taxon>Chordata</taxon>
        <taxon>Craniata</taxon>
        <taxon>Vertebrata</taxon>
        <taxon>Euteleostomi</taxon>
        <taxon>Actinopterygii</taxon>
        <taxon>Neopterygii</taxon>
        <taxon>Teleostei</taxon>
        <taxon>Neoteleostei</taxon>
        <taxon>Acanthomorphata</taxon>
        <taxon>Eupercaria</taxon>
        <taxon>Perciformes</taxon>
        <taxon>Notothenioidei</taxon>
        <taxon>Pogonophryne</taxon>
    </lineage>
</organism>
<sequence>MESQCMHTERQSSVNQGWSHRAESWHRSWDQRTASPLRARRGQGLGDLCFTEVQLGCFTQQQPLRTGRHQPQDDPAHCITGNSYIDFSKELSVDPEQEQTCKCIL</sequence>
<dbReference type="EMBL" id="JAPTMU010000009">
    <property type="protein sequence ID" value="KAJ4938633.1"/>
    <property type="molecule type" value="Genomic_DNA"/>
</dbReference>
<gene>
    <name evidence="2" type="ORF">JOQ06_003243</name>
</gene>
<feature type="region of interest" description="Disordered" evidence="1">
    <location>
        <begin position="1"/>
        <end position="32"/>
    </location>
</feature>
<feature type="compositionally biased region" description="Polar residues" evidence="1">
    <location>
        <begin position="1"/>
        <end position="18"/>
    </location>
</feature>
<dbReference type="AlphaFoldDB" id="A0AAD6B891"/>